<dbReference type="Proteomes" id="UP000243359">
    <property type="component" value="Chromosome I"/>
</dbReference>
<accession>A0A1H1WJI5</accession>
<feature type="coiled-coil region" evidence="1">
    <location>
        <begin position="15"/>
        <end position="108"/>
    </location>
</feature>
<evidence type="ECO:0000256" key="1">
    <source>
        <dbReference type="SAM" id="Coils"/>
    </source>
</evidence>
<dbReference type="Pfam" id="PF01551">
    <property type="entry name" value="Peptidase_M23"/>
    <property type="match status" value="1"/>
</dbReference>
<organism evidence="5 6">
    <name type="scientific">Pseudomonas oryzae</name>
    <dbReference type="NCBI Taxonomy" id="1392877"/>
    <lineage>
        <taxon>Bacteria</taxon>
        <taxon>Pseudomonadati</taxon>
        <taxon>Pseudomonadota</taxon>
        <taxon>Gammaproteobacteria</taxon>
        <taxon>Pseudomonadales</taxon>
        <taxon>Pseudomonadaceae</taxon>
        <taxon>Pseudomonas</taxon>
    </lineage>
</organism>
<keyword evidence="6" id="KW-1185">Reference proteome</keyword>
<evidence type="ECO:0000313" key="6">
    <source>
        <dbReference type="Proteomes" id="UP000243359"/>
    </source>
</evidence>
<feature type="chain" id="PRO_5009264518" evidence="3">
    <location>
        <begin position="20"/>
        <end position="420"/>
    </location>
</feature>
<protein>
    <submittedName>
        <fullName evidence="5">Septal ring factor EnvC, activator of murein hydrolases AmiA and AmiB</fullName>
    </submittedName>
</protein>
<dbReference type="Gene3D" id="6.10.250.3150">
    <property type="match status" value="1"/>
</dbReference>
<keyword evidence="5" id="KW-0378">Hydrolase</keyword>
<dbReference type="PANTHER" id="PTHR21666">
    <property type="entry name" value="PEPTIDASE-RELATED"/>
    <property type="match status" value="1"/>
</dbReference>
<dbReference type="InterPro" id="IPR050570">
    <property type="entry name" value="Cell_wall_metabolism_enzyme"/>
</dbReference>
<gene>
    <name evidence="5" type="ORF">SAMN05216221_3109</name>
</gene>
<keyword evidence="3" id="KW-0732">Signal</keyword>
<dbReference type="PANTHER" id="PTHR21666:SF270">
    <property type="entry name" value="MUREIN HYDROLASE ACTIVATOR ENVC"/>
    <property type="match status" value="1"/>
</dbReference>
<feature type="domain" description="M23ase beta-sheet core" evidence="4">
    <location>
        <begin position="319"/>
        <end position="412"/>
    </location>
</feature>
<dbReference type="STRING" id="1392877.SAMN05216221_3109"/>
<dbReference type="InterPro" id="IPR011055">
    <property type="entry name" value="Dup_hybrid_motif"/>
</dbReference>
<feature type="signal peptide" evidence="3">
    <location>
        <begin position="1"/>
        <end position="19"/>
    </location>
</feature>
<dbReference type="AlphaFoldDB" id="A0A1H1WJI5"/>
<dbReference type="GO" id="GO:0004222">
    <property type="term" value="F:metalloendopeptidase activity"/>
    <property type="evidence" value="ECO:0007669"/>
    <property type="project" value="TreeGrafter"/>
</dbReference>
<dbReference type="OrthoDB" id="9784703at2"/>
<feature type="compositionally biased region" description="Basic and acidic residues" evidence="2">
    <location>
        <begin position="243"/>
        <end position="270"/>
    </location>
</feature>
<dbReference type="InterPro" id="IPR016047">
    <property type="entry name" value="M23ase_b-sheet_dom"/>
</dbReference>
<dbReference type="EMBL" id="LT629751">
    <property type="protein sequence ID" value="SDS97303.1"/>
    <property type="molecule type" value="Genomic_DNA"/>
</dbReference>
<dbReference type="SUPFAM" id="SSF51261">
    <property type="entry name" value="Duplicated hybrid motif"/>
    <property type="match status" value="1"/>
</dbReference>
<name>A0A1H1WJI5_9PSED</name>
<dbReference type="Gene3D" id="2.70.70.10">
    <property type="entry name" value="Glucose Permease (Domain IIA)"/>
    <property type="match status" value="1"/>
</dbReference>
<sequence>MLRAALLALLACCLVPAIADERADAQRQLQAAQKDIAELQKLLGTLQQEKSGVQQQLQGTEREMGDLQKQIDALEQQLKDGEAEVERLDQEKKKLQSQRAEQQQLVALQIRAAYQSGRQEYLKLLLNQQQPEQFARNLTYHDYLSRARSEQLAAYNQTLEQLHAVEAELASQHALLAGQQVELQDRRAALDKVRGEHREALARLNAELSDGNRKLKAGQEEEAKLAGVLKTIEETLARQAREAEQRRLAEQRAREEAERQRLAAGSERKSAPSGGQLVSSGAPSYGGPFAEARGQLPWPVDGRLLARFGSPRDDGRLKWDGVLIGAAAGTRVRAIHDGRVVFADWLRGAGLLVIIDHGGGYLSLYGHNQSLLKAAGDLVKAGEAIANVGSSGGRDSPALYFAIRQKGQPSDPLAWCRSQG</sequence>
<feature type="region of interest" description="Disordered" evidence="2">
    <location>
        <begin position="243"/>
        <end position="290"/>
    </location>
</feature>
<keyword evidence="1" id="KW-0175">Coiled coil</keyword>
<reference evidence="6" key="1">
    <citation type="submission" date="2016-10" db="EMBL/GenBank/DDBJ databases">
        <authorList>
            <person name="Varghese N."/>
            <person name="Submissions S."/>
        </authorList>
    </citation>
    <scope>NUCLEOTIDE SEQUENCE [LARGE SCALE GENOMIC DNA]</scope>
    <source>
        <strain evidence="6">KCTC 32247</strain>
    </source>
</reference>
<dbReference type="FunFam" id="2.70.70.10:FF:000003">
    <property type="entry name" value="Murein hydrolase activator EnvC"/>
    <property type="match status" value="1"/>
</dbReference>
<evidence type="ECO:0000259" key="4">
    <source>
        <dbReference type="Pfam" id="PF01551"/>
    </source>
</evidence>
<evidence type="ECO:0000256" key="3">
    <source>
        <dbReference type="SAM" id="SignalP"/>
    </source>
</evidence>
<dbReference type="CDD" id="cd12797">
    <property type="entry name" value="M23_peptidase"/>
    <property type="match status" value="1"/>
</dbReference>
<evidence type="ECO:0000313" key="5">
    <source>
        <dbReference type="EMBL" id="SDS97303.1"/>
    </source>
</evidence>
<proteinExistence type="predicted"/>
<evidence type="ECO:0000256" key="2">
    <source>
        <dbReference type="SAM" id="MobiDB-lite"/>
    </source>
</evidence>
<dbReference type="RefSeq" id="WP_090349946.1">
    <property type="nucleotide sequence ID" value="NZ_LT629751.1"/>
</dbReference>